<accession>A0A8T4IX75</accession>
<dbReference type="GO" id="GO:0043856">
    <property type="term" value="F:anti-sigma factor antagonist activity"/>
    <property type="evidence" value="ECO:0007669"/>
    <property type="project" value="InterPro"/>
</dbReference>
<evidence type="ECO:0000256" key="2">
    <source>
        <dbReference type="RuleBase" id="RU003749"/>
    </source>
</evidence>
<evidence type="ECO:0000313" key="4">
    <source>
        <dbReference type="EMBL" id="MBR7674487.1"/>
    </source>
</evidence>
<dbReference type="PANTHER" id="PTHR33495:SF2">
    <property type="entry name" value="ANTI-SIGMA FACTOR ANTAGONIST TM_1081-RELATED"/>
    <property type="match status" value="1"/>
</dbReference>
<feature type="domain" description="STAS" evidence="3">
    <location>
        <begin position="11"/>
        <end position="120"/>
    </location>
</feature>
<dbReference type="CDD" id="cd07043">
    <property type="entry name" value="STAS_anti-anti-sigma_factors"/>
    <property type="match status" value="1"/>
</dbReference>
<sequence>MFAEVGSGLFIPPPVRGRDGMALLCPVGELDLASENVWRRAVAEVRAAGHDHVIADCSGITFCDSSGLNALLSTHMSVRETGGALVLARVPVPMRRVLEIAGTIPFLTLAATVYDAFDLLTSPVPPTL</sequence>
<evidence type="ECO:0000313" key="5">
    <source>
        <dbReference type="Proteomes" id="UP000675554"/>
    </source>
</evidence>
<proteinExistence type="inferred from homology"/>
<protein>
    <recommendedName>
        <fullName evidence="2">Anti-sigma factor antagonist</fullName>
    </recommendedName>
</protein>
<dbReference type="Gene3D" id="3.30.750.24">
    <property type="entry name" value="STAS domain"/>
    <property type="match status" value="1"/>
</dbReference>
<comment type="caution">
    <text evidence="4">The sequence shown here is derived from an EMBL/GenBank/DDBJ whole genome shotgun (WGS) entry which is preliminary data.</text>
</comment>
<dbReference type="InterPro" id="IPR036513">
    <property type="entry name" value="STAS_dom_sf"/>
</dbReference>
<dbReference type="Proteomes" id="UP000675554">
    <property type="component" value="Unassembled WGS sequence"/>
</dbReference>
<keyword evidence="5" id="KW-1185">Reference proteome</keyword>
<gene>
    <name evidence="4" type="ORF">KDA82_15980</name>
</gene>
<evidence type="ECO:0000259" key="3">
    <source>
        <dbReference type="PROSITE" id="PS50801"/>
    </source>
</evidence>
<dbReference type="NCBIfam" id="TIGR00377">
    <property type="entry name" value="ant_ant_sig"/>
    <property type="match status" value="1"/>
</dbReference>
<dbReference type="InterPro" id="IPR002645">
    <property type="entry name" value="STAS_dom"/>
</dbReference>
<dbReference type="PANTHER" id="PTHR33495">
    <property type="entry name" value="ANTI-SIGMA FACTOR ANTAGONIST TM_1081-RELATED-RELATED"/>
    <property type="match status" value="1"/>
</dbReference>
<dbReference type="EMBL" id="JAGSMN010000348">
    <property type="protein sequence ID" value="MBR7674487.1"/>
    <property type="molecule type" value="Genomic_DNA"/>
</dbReference>
<dbReference type="PROSITE" id="PS50801">
    <property type="entry name" value="STAS"/>
    <property type="match status" value="1"/>
</dbReference>
<organism evidence="4 5">
    <name type="scientific">Streptomyces daliensis</name>
    <dbReference type="NCBI Taxonomy" id="299421"/>
    <lineage>
        <taxon>Bacteria</taxon>
        <taxon>Bacillati</taxon>
        <taxon>Actinomycetota</taxon>
        <taxon>Actinomycetes</taxon>
        <taxon>Kitasatosporales</taxon>
        <taxon>Streptomycetaceae</taxon>
        <taxon>Streptomyces</taxon>
    </lineage>
</organism>
<comment type="similarity">
    <text evidence="1 2">Belongs to the anti-sigma-factor antagonist family.</text>
</comment>
<evidence type="ECO:0000256" key="1">
    <source>
        <dbReference type="ARBA" id="ARBA00009013"/>
    </source>
</evidence>
<dbReference type="Pfam" id="PF01740">
    <property type="entry name" value="STAS"/>
    <property type="match status" value="1"/>
</dbReference>
<dbReference type="AlphaFoldDB" id="A0A8T4IX75"/>
<dbReference type="InterPro" id="IPR003658">
    <property type="entry name" value="Anti-sigma_ant"/>
</dbReference>
<name>A0A8T4IX75_9ACTN</name>
<reference evidence="4" key="1">
    <citation type="submission" date="2021-04" db="EMBL/GenBank/DDBJ databases">
        <title>Sequencing of actinobacteria type strains.</title>
        <authorList>
            <person name="Nguyen G.-S."/>
            <person name="Wentzel A."/>
        </authorList>
    </citation>
    <scope>NUCLEOTIDE SEQUENCE</scope>
    <source>
        <strain evidence="4">DSM 42095</strain>
    </source>
</reference>
<dbReference type="SUPFAM" id="SSF52091">
    <property type="entry name" value="SpoIIaa-like"/>
    <property type="match status" value="1"/>
</dbReference>